<comment type="similarity">
    <text evidence="2">Belongs to the glycosyltransferase 2 family.</text>
</comment>
<dbReference type="AlphaFoldDB" id="A0A076EMH6"/>
<sequence length="629" mass="69621">MNESASVAPVDGSTAAVRSALTEHRAPDRLVVARGLFTGPTTRVKDDLYARIVKGRAHRERYVVHLEKGATVDTDTYFGRFAASYYQRWTTVTDVTVGFHHEADGRAVVALRGSDSGGNSRILATTEIDGSGTATLSAKLDAYLDGGSLWVEFTAVDGPLAVTDLEWTVAAPSVIRPAAIAICTFNRADDCAETVAAIANDPTMASGIDAVYVVDQGSDHVSDRERFTEVAEILGDKLVYLRQPNLGGAGGFTRGMYEVSGINEHANLILMDDDILCEPESILRMNAFANVTTEPTLVGAQMLYLMNPEHLHVSAEEADLSKLKAGRWAAGSRHDINLLKKKQHKRVDAGYNAWWSCLIPAEVVAQIGLPLPMFFQWDDIEYGIRARAAGFVTVTLPNAGVWHADFHWKDRDDWAKYFSIRNSLIAAALHSDFDAKSLSKMMTREITQYLVSMQYGLAYTMIRGIEDFLEGPKVLEDGGQAVLASIREERKRFPETVKHPASNIPGVRNSDLVTRYAGFEPDKSKIDLVLAKRAAYQWLGRTQHGVASIPVAEAHWWHVSLFDTAVITDASQSGVRVRRRDKETARELTARTAKLMKRFRDDAASTQRQYRDALPQLTSRENWARLYGK</sequence>
<dbReference type="RefSeq" id="WP_037228118.1">
    <property type="nucleotide sequence ID" value="NZ_CP008947.1"/>
</dbReference>
<name>A0A076EMH6_RHOOP</name>
<evidence type="ECO:0000313" key="7">
    <source>
        <dbReference type="EMBL" id="AII06986.1"/>
    </source>
</evidence>
<proteinExistence type="inferred from homology"/>
<dbReference type="PANTHER" id="PTHR43179">
    <property type="entry name" value="RHAMNOSYLTRANSFERASE WBBL"/>
    <property type="match status" value="1"/>
</dbReference>
<organism evidence="7 8">
    <name type="scientific">Rhodococcus opacus</name>
    <name type="common">Nocardia opaca</name>
    <dbReference type="NCBI Taxonomy" id="37919"/>
    <lineage>
        <taxon>Bacteria</taxon>
        <taxon>Bacillati</taxon>
        <taxon>Actinomycetota</taxon>
        <taxon>Actinomycetes</taxon>
        <taxon>Mycobacteriales</taxon>
        <taxon>Nocardiaceae</taxon>
        <taxon>Rhodococcus</taxon>
    </lineage>
</organism>
<dbReference type="Pfam" id="PF13641">
    <property type="entry name" value="Glyco_tranf_2_3"/>
    <property type="match status" value="1"/>
</dbReference>
<dbReference type="InterPro" id="IPR040492">
    <property type="entry name" value="GlfT2_N"/>
</dbReference>
<evidence type="ECO:0000256" key="1">
    <source>
        <dbReference type="ARBA" id="ARBA00004776"/>
    </source>
</evidence>
<dbReference type="EMBL" id="CP008947">
    <property type="protein sequence ID" value="AII06986.1"/>
    <property type="molecule type" value="Genomic_DNA"/>
</dbReference>
<evidence type="ECO:0000259" key="5">
    <source>
        <dbReference type="Pfam" id="PF17994"/>
    </source>
</evidence>
<comment type="pathway">
    <text evidence="1">Cell wall biogenesis; cell wall polysaccharide biosynthesis.</text>
</comment>
<evidence type="ECO:0000256" key="4">
    <source>
        <dbReference type="ARBA" id="ARBA00022679"/>
    </source>
</evidence>
<dbReference type="GO" id="GO:0016757">
    <property type="term" value="F:glycosyltransferase activity"/>
    <property type="evidence" value="ECO:0007669"/>
    <property type="project" value="UniProtKB-KW"/>
</dbReference>
<dbReference type="Gene3D" id="3.90.550.60">
    <property type="match status" value="1"/>
</dbReference>
<dbReference type="eggNOG" id="COG1216">
    <property type="taxonomic scope" value="Bacteria"/>
</dbReference>
<dbReference type="Proteomes" id="UP000028488">
    <property type="component" value="Chromosome"/>
</dbReference>
<dbReference type="InterPro" id="IPR045699">
    <property type="entry name" value="GlfT2_C"/>
</dbReference>
<evidence type="ECO:0000313" key="8">
    <source>
        <dbReference type="Proteomes" id="UP000028488"/>
    </source>
</evidence>
<evidence type="ECO:0000256" key="3">
    <source>
        <dbReference type="ARBA" id="ARBA00022676"/>
    </source>
</evidence>
<dbReference type="PANTHER" id="PTHR43179:SF12">
    <property type="entry name" value="GALACTOFURANOSYLTRANSFERASE GLFT2"/>
    <property type="match status" value="1"/>
</dbReference>
<feature type="domain" description="Galactofuranosyltransferase-2 C-terminal" evidence="6">
    <location>
        <begin position="441"/>
        <end position="628"/>
    </location>
</feature>
<accession>A0A076EMH6</accession>
<keyword evidence="4 7" id="KW-0808">Transferase</keyword>
<feature type="domain" description="Galactofuranosyltransferase GlfT2 N-terminal" evidence="5">
    <location>
        <begin position="57"/>
        <end position="168"/>
    </location>
</feature>
<gene>
    <name evidence="7" type="ORF">EP51_20985</name>
</gene>
<keyword evidence="3" id="KW-0328">Glycosyltransferase</keyword>
<dbReference type="InterPro" id="IPR029044">
    <property type="entry name" value="Nucleotide-diphossugar_trans"/>
</dbReference>
<dbReference type="SUPFAM" id="SSF53448">
    <property type="entry name" value="Nucleotide-diphospho-sugar transferases"/>
    <property type="match status" value="1"/>
</dbReference>
<reference evidence="7 8" key="1">
    <citation type="submission" date="2014-07" db="EMBL/GenBank/DDBJ databases">
        <title>Genome Sequence of Rhodococcus opacus Strain R7, a Biodegrader of Mono- and Polycyclic Aromatic Hydrocarbons.</title>
        <authorList>
            <person name="Di Gennaro P."/>
            <person name="Zampolli J."/>
            <person name="Presti I."/>
            <person name="Cappelletti M."/>
            <person name="D'Ursi P."/>
            <person name="Orro A."/>
            <person name="Mezzelani A."/>
            <person name="Milanesi L."/>
        </authorList>
    </citation>
    <scope>NUCLEOTIDE SEQUENCE [LARGE SCALE GENOMIC DNA]</scope>
    <source>
        <strain evidence="7 8">R7</strain>
    </source>
</reference>
<evidence type="ECO:0000256" key="2">
    <source>
        <dbReference type="ARBA" id="ARBA00006739"/>
    </source>
</evidence>
<dbReference type="Pfam" id="PF17994">
    <property type="entry name" value="Glft2_N"/>
    <property type="match status" value="1"/>
</dbReference>
<dbReference type="Pfam" id="PF19320">
    <property type="entry name" value="GlfT2_domain3"/>
    <property type="match status" value="1"/>
</dbReference>
<protein>
    <submittedName>
        <fullName evidence="7">Glycosyl transferase</fullName>
    </submittedName>
</protein>
<evidence type="ECO:0000259" key="6">
    <source>
        <dbReference type="Pfam" id="PF19320"/>
    </source>
</evidence>